<comment type="catalytic activity">
    <reaction evidence="1 8">
        <text>Release of an N-terminal amino acid, Xaa-|-Yaa-, in which Xaa is preferably Leu, but may be other amino acids including Pro although not Arg or Lys, and Yaa may be Pro. Amino acid amides and methyl esters are also readily hydrolyzed, but rates on arylamides are exceedingly low.</text>
        <dbReference type="EC" id="3.4.11.1"/>
    </reaction>
</comment>
<feature type="binding site" evidence="8">
    <location>
        <position position="259"/>
    </location>
    <ligand>
        <name>Mn(2+)</name>
        <dbReference type="ChEBI" id="CHEBI:29035"/>
        <label>2</label>
    </ligand>
</feature>
<comment type="function">
    <text evidence="7 8">Presumably involved in the processing and regular turnover of intracellular proteins. Catalyzes the removal of unsubstituted N-terminal amino acids from various peptides.</text>
</comment>
<dbReference type="InterPro" id="IPR000819">
    <property type="entry name" value="Peptidase_M17_C"/>
</dbReference>
<dbReference type="PRINTS" id="PR00481">
    <property type="entry name" value="LAMNOPPTDASE"/>
</dbReference>
<evidence type="ECO:0000256" key="5">
    <source>
        <dbReference type="ARBA" id="ARBA00022670"/>
    </source>
</evidence>
<comment type="catalytic activity">
    <reaction evidence="2 8">
        <text>Release of an N-terminal amino acid, preferentially leucine, but not glutamic or aspartic acids.</text>
        <dbReference type="EC" id="3.4.11.10"/>
    </reaction>
</comment>
<dbReference type="GO" id="GO:0030145">
    <property type="term" value="F:manganese ion binding"/>
    <property type="evidence" value="ECO:0007669"/>
    <property type="project" value="UniProtKB-UniRule"/>
</dbReference>
<dbReference type="EC" id="3.4.11.10" evidence="8"/>
<dbReference type="Gene3D" id="3.40.630.10">
    <property type="entry name" value="Zn peptidases"/>
    <property type="match status" value="1"/>
</dbReference>
<dbReference type="NCBIfam" id="NF002073">
    <property type="entry name" value="PRK00913.1-2"/>
    <property type="match status" value="1"/>
</dbReference>
<keyword evidence="8" id="KW-0464">Manganese</keyword>
<dbReference type="InterPro" id="IPR011356">
    <property type="entry name" value="Leucine_aapep/pepB"/>
</dbReference>
<dbReference type="Proteomes" id="UP000291933">
    <property type="component" value="Unassembled WGS sequence"/>
</dbReference>
<keyword evidence="5 8" id="KW-0645">Protease</keyword>
<dbReference type="PANTHER" id="PTHR11963">
    <property type="entry name" value="LEUCINE AMINOPEPTIDASE-RELATED"/>
    <property type="match status" value="1"/>
</dbReference>
<comment type="similarity">
    <text evidence="3 8">Belongs to the peptidase M17 family.</text>
</comment>
<keyword evidence="8" id="KW-0963">Cytoplasm</keyword>
<feature type="binding site" evidence="8">
    <location>
        <position position="341"/>
    </location>
    <ligand>
        <name>Mn(2+)</name>
        <dbReference type="ChEBI" id="CHEBI:29035"/>
        <label>1</label>
    </ligand>
</feature>
<accession>A0A4Q9KLW4</accession>
<evidence type="ECO:0000256" key="8">
    <source>
        <dbReference type="HAMAP-Rule" id="MF_00181"/>
    </source>
</evidence>
<organism evidence="10 11">
    <name type="scientific">Propioniciclava tarda</name>
    <dbReference type="NCBI Taxonomy" id="433330"/>
    <lineage>
        <taxon>Bacteria</taxon>
        <taxon>Bacillati</taxon>
        <taxon>Actinomycetota</taxon>
        <taxon>Actinomycetes</taxon>
        <taxon>Propionibacteriales</taxon>
        <taxon>Propionibacteriaceae</taxon>
        <taxon>Propioniciclava</taxon>
    </lineage>
</organism>
<dbReference type="Pfam" id="PF02789">
    <property type="entry name" value="Peptidase_M17_N"/>
    <property type="match status" value="1"/>
</dbReference>
<evidence type="ECO:0000313" key="10">
    <source>
        <dbReference type="EMBL" id="TBT94699.1"/>
    </source>
</evidence>
<dbReference type="OrthoDB" id="9809354at2"/>
<dbReference type="PROSITE" id="PS00631">
    <property type="entry name" value="CYTOSOL_AP"/>
    <property type="match status" value="1"/>
</dbReference>
<evidence type="ECO:0000256" key="2">
    <source>
        <dbReference type="ARBA" id="ARBA00000967"/>
    </source>
</evidence>
<evidence type="ECO:0000256" key="3">
    <source>
        <dbReference type="ARBA" id="ARBA00009528"/>
    </source>
</evidence>
<dbReference type="EMBL" id="SDMR01000010">
    <property type="protein sequence ID" value="TBT94699.1"/>
    <property type="molecule type" value="Genomic_DNA"/>
</dbReference>
<feature type="active site" evidence="8">
    <location>
        <position position="271"/>
    </location>
</feature>
<evidence type="ECO:0000313" key="11">
    <source>
        <dbReference type="Proteomes" id="UP000291933"/>
    </source>
</evidence>
<keyword evidence="8" id="KW-0479">Metal-binding</keyword>
<dbReference type="RefSeq" id="WP_131172204.1">
    <property type="nucleotide sequence ID" value="NZ_FXTL01000010.1"/>
</dbReference>
<name>A0A4Q9KLW4_PROTD</name>
<dbReference type="Pfam" id="PF00883">
    <property type="entry name" value="Peptidase_M17"/>
    <property type="match status" value="1"/>
</dbReference>
<dbReference type="InterPro" id="IPR008283">
    <property type="entry name" value="Peptidase_M17_N"/>
</dbReference>
<evidence type="ECO:0000256" key="4">
    <source>
        <dbReference type="ARBA" id="ARBA00022438"/>
    </source>
</evidence>
<dbReference type="GO" id="GO:0005737">
    <property type="term" value="C:cytoplasm"/>
    <property type="evidence" value="ECO:0007669"/>
    <property type="project" value="UniProtKB-SubCell"/>
</dbReference>
<dbReference type="GO" id="GO:0070006">
    <property type="term" value="F:metalloaminopeptidase activity"/>
    <property type="evidence" value="ECO:0007669"/>
    <property type="project" value="InterPro"/>
</dbReference>
<comment type="caution">
    <text evidence="10">The sequence shown here is derived from an EMBL/GenBank/DDBJ whole genome shotgun (WGS) entry which is preliminary data.</text>
</comment>
<comment type="cofactor">
    <cofactor evidence="8">
        <name>Mn(2+)</name>
        <dbReference type="ChEBI" id="CHEBI:29035"/>
    </cofactor>
    <text evidence="8">Binds 2 manganese ions per subunit.</text>
</comment>
<dbReference type="InterPro" id="IPR043472">
    <property type="entry name" value="Macro_dom-like"/>
</dbReference>
<protein>
    <recommendedName>
        <fullName evidence="8">Probable cytosol aminopeptidase</fullName>
        <ecNumber evidence="8">3.4.11.1</ecNumber>
    </recommendedName>
    <alternativeName>
        <fullName evidence="8">Leucine aminopeptidase</fullName>
        <shortName evidence="8">LAP</shortName>
        <ecNumber evidence="8">3.4.11.10</ecNumber>
    </alternativeName>
    <alternativeName>
        <fullName evidence="8">Leucyl aminopeptidase</fullName>
    </alternativeName>
</protein>
<feature type="binding site" evidence="8">
    <location>
        <position position="343"/>
    </location>
    <ligand>
        <name>Mn(2+)</name>
        <dbReference type="ChEBI" id="CHEBI:29035"/>
        <label>1</label>
    </ligand>
</feature>
<dbReference type="SUPFAM" id="SSF53187">
    <property type="entry name" value="Zn-dependent exopeptidases"/>
    <property type="match status" value="1"/>
</dbReference>
<keyword evidence="4 8" id="KW-0031">Aminopeptidase</keyword>
<proteinExistence type="inferred from homology"/>
<keyword evidence="6 8" id="KW-0378">Hydrolase</keyword>
<keyword evidence="11" id="KW-1185">Reference proteome</keyword>
<evidence type="ECO:0000256" key="1">
    <source>
        <dbReference type="ARBA" id="ARBA00000135"/>
    </source>
</evidence>
<feature type="binding site" evidence="8">
    <location>
        <position position="264"/>
    </location>
    <ligand>
        <name>Mn(2+)</name>
        <dbReference type="ChEBI" id="CHEBI:29035"/>
        <label>1</label>
    </ligand>
</feature>
<dbReference type="AlphaFoldDB" id="A0A4Q9KLW4"/>
<dbReference type="EC" id="3.4.11.1" evidence="8"/>
<evidence type="ECO:0000259" key="9">
    <source>
        <dbReference type="PROSITE" id="PS00631"/>
    </source>
</evidence>
<dbReference type="CDD" id="cd00433">
    <property type="entry name" value="Peptidase_M17"/>
    <property type="match status" value="1"/>
</dbReference>
<sequence length="492" mass="50078">MKPPIMSLVTALTPGLDVTVLGLADSAGSPVTVGAPEALAAEVAKRYGAPLEVLATRVGASTKPGSTAVLPGPSGLLVLTALGDADVTPDRVRRAAALGVRRALEASGDKSVTIGVSLDTNDPEVLSAAAEGALLGAYRYSKPGLGKAAASASSIDIVGPRTAADALATAKATAEAVWLARDWVNTPPNVLYPETFAESARNELKGLRVDVEVLDEKALAKGGFGGILTVGGGSARPPRLVKASWAPRGAKAHLVLVGKGLTFDSGGLNLKPAEGMINMKCDMGGAAAVLAAIKAIAQLGLRVKVTVLAGMAENMPSSTAFRPSDVLTMHSGKTVENTNSDAEGRLVLADALSLAGQLAPDLIIDIATLTGACQIALGDRTAGLMASDDDVADTVLDAAEMAGEAFWQLPIPEEMAEHLKSDVADLKSTGPRPGGALTAAAFLREFVPEGTPWAHLDIAGPAWADKPYDYVSKGGTGVGVRTLVALARSLAR</sequence>
<dbReference type="SUPFAM" id="SSF52949">
    <property type="entry name" value="Macro domain-like"/>
    <property type="match status" value="1"/>
</dbReference>
<gene>
    <name evidence="8" type="primary">pepA</name>
    <name evidence="10" type="ORF">ET996_08860</name>
</gene>
<feature type="binding site" evidence="8">
    <location>
        <position position="282"/>
    </location>
    <ligand>
        <name>Mn(2+)</name>
        <dbReference type="ChEBI" id="CHEBI:29035"/>
        <label>2</label>
    </ligand>
</feature>
<feature type="active site" evidence="8">
    <location>
        <position position="345"/>
    </location>
</feature>
<dbReference type="PANTHER" id="PTHR11963:SF23">
    <property type="entry name" value="CYTOSOL AMINOPEPTIDASE"/>
    <property type="match status" value="1"/>
</dbReference>
<dbReference type="GO" id="GO:0006508">
    <property type="term" value="P:proteolysis"/>
    <property type="evidence" value="ECO:0007669"/>
    <property type="project" value="UniProtKB-KW"/>
</dbReference>
<feature type="binding site" evidence="8">
    <location>
        <position position="264"/>
    </location>
    <ligand>
        <name>Mn(2+)</name>
        <dbReference type="ChEBI" id="CHEBI:29035"/>
        <label>2</label>
    </ligand>
</feature>
<comment type="subcellular location">
    <subcellularLocation>
        <location evidence="8">Cytoplasm</location>
    </subcellularLocation>
</comment>
<dbReference type="Gene3D" id="3.40.220.10">
    <property type="entry name" value="Leucine Aminopeptidase, subunit E, domain 1"/>
    <property type="match status" value="1"/>
</dbReference>
<dbReference type="InterPro" id="IPR023042">
    <property type="entry name" value="Peptidase_M17_leu_NH2_pept"/>
</dbReference>
<evidence type="ECO:0000256" key="7">
    <source>
        <dbReference type="ARBA" id="ARBA00049972"/>
    </source>
</evidence>
<feature type="domain" description="Cytosol aminopeptidase" evidence="9">
    <location>
        <begin position="339"/>
        <end position="346"/>
    </location>
</feature>
<feature type="binding site" evidence="8">
    <location>
        <position position="343"/>
    </location>
    <ligand>
        <name>Mn(2+)</name>
        <dbReference type="ChEBI" id="CHEBI:29035"/>
        <label>2</label>
    </ligand>
</feature>
<evidence type="ECO:0000256" key="6">
    <source>
        <dbReference type="ARBA" id="ARBA00022801"/>
    </source>
</evidence>
<reference evidence="10 11" key="1">
    <citation type="submission" date="2019-01" db="EMBL/GenBank/DDBJ databases">
        <title>Lactibacter flavus gen. nov., sp. nov., a novel bacterium of the family Propionibacteriaceae isolated from raw milk and dairy products.</title>
        <authorList>
            <person name="Huptas C."/>
            <person name="Wenning M."/>
            <person name="Breitenwieser F."/>
            <person name="Doll E."/>
            <person name="Von Neubeck M."/>
            <person name="Busse H.-J."/>
            <person name="Scherer S."/>
        </authorList>
    </citation>
    <scope>NUCLEOTIDE SEQUENCE [LARGE SCALE GENOMIC DNA]</scope>
    <source>
        <strain evidence="10 11">DSM 22130</strain>
    </source>
</reference>
<dbReference type="HAMAP" id="MF_00181">
    <property type="entry name" value="Cytosol_peptidase_M17"/>
    <property type="match status" value="1"/>
</dbReference>